<sequence length="64" mass="7310">MPDIKIFEIASWPLHWRESGEVAKAKILATPALGINSPEYHEYMDYCAKLVIYSQELKSRRGGT</sequence>
<name>A0A6M3Y2D7_9ZZZZ</name>
<accession>A0A6M3Y2D7</accession>
<protein>
    <submittedName>
        <fullName evidence="1">Uncharacterized protein</fullName>
    </submittedName>
</protein>
<reference evidence="1" key="1">
    <citation type="submission" date="2020-03" db="EMBL/GenBank/DDBJ databases">
        <title>The deep terrestrial virosphere.</title>
        <authorList>
            <person name="Holmfeldt K."/>
            <person name="Nilsson E."/>
            <person name="Simone D."/>
            <person name="Lopez-Fernandez M."/>
            <person name="Wu X."/>
            <person name="de Brujin I."/>
            <person name="Lundin D."/>
            <person name="Andersson A."/>
            <person name="Bertilsson S."/>
            <person name="Dopson M."/>
        </authorList>
    </citation>
    <scope>NUCLEOTIDE SEQUENCE</scope>
    <source>
        <strain evidence="1">TM448B07783</strain>
    </source>
</reference>
<proteinExistence type="predicted"/>
<evidence type="ECO:0000313" key="1">
    <source>
        <dbReference type="EMBL" id="QJI04405.1"/>
    </source>
</evidence>
<dbReference type="EMBL" id="MT145176">
    <property type="protein sequence ID" value="QJI04405.1"/>
    <property type="molecule type" value="Genomic_DNA"/>
</dbReference>
<gene>
    <name evidence="1" type="ORF">TM448B07783_0011</name>
</gene>
<dbReference type="AlphaFoldDB" id="A0A6M3Y2D7"/>
<organism evidence="1">
    <name type="scientific">viral metagenome</name>
    <dbReference type="NCBI Taxonomy" id="1070528"/>
    <lineage>
        <taxon>unclassified sequences</taxon>
        <taxon>metagenomes</taxon>
        <taxon>organismal metagenomes</taxon>
    </lineage>
</organism>